<dbReference type="GO" id="GO:0015036">
    <property type="term" value="F:disulfide oxidoreductase activity"/>
    <property type="evidence" value="ECO:0007669"/>
    <property type="project" value="UniProtKB-ARBA"/>
</dbReference>
<dbReference type="AlphaFoldDB" id="A0A4Q7LSP1"/>
<sequence length="202" mass="21619">MNLSLNQSLNLSLNLSTDRSVTEPTLNRRALLRQSCGGAVALAGLPFLTGTAQAATVGSPAPALSLPSLDGTLDLASSPALKGRVVLVDFWASWCGPCRQSFPWMNLMQQRHGPRGLQIVAVNVDRERADADAFLRQFPPSFRIAFDASGDTPRRWGARAMPTSVLVGADGRVLLQHEGFRPADQSVLESAIVQATERGARG</sequence>
<protein>
    <submittedName>
        <fullName evidence="5">Thiol-disulfide isomerase/thioredoxin</fullName>
    </submittedName>
</protein>
<dbReference type="Pfam" id="PF08534">
    <property type="entry name" value="Redoxin"/>
    <property type="match status" value="1"/>
</dbReference>
<comment type="subcellular location">
    <subcellularLocation>
        <location evidence="1">Cell envelope</location>
    </subcellularLocation>
</comment>
<dbReference type="RefSeq" id="WP_130481405.1">
    <property type="nucleotide sequence ID" value="NZ_SGWV01000008.1"/>
</dbReference>
<dbReference type="SUPFAM" id="SSF52833">
    <property type="entry name" value="Thioredoxin-like"/>
    <property type="match status" value="1"/>
</dbReference>
<dbReference type="Proteomes" id="UP000293433">
    <property type="component" value="Unassembled WGS sequence"/>
</dbReference>
<proteinExistence type="predicted"/>
<dbReference type="InterPro" id="IPR050553">
    <property type="entry name" value="Thioredoxin_ResA/DsbE_sf"/>
</dbReference>
<name>A0A4Q7LSP1_9BURK</name>
<organism evidence="5 6">
    <name type="scientific">Sphaerotilus mobilis</name>
    <dbReference type="NCBI Taxonomy" id="47994"/>
    <lineage>
        <taxon>Bacteria</taxon>
        <taxon>Pseudomonadati</taxon>
        <taxon>Pseudomonadota</taxon>
        <taxon>Betaproteobacteria</taxon>
        <taxon>Burkholderiales</taxon>
        <taxon>Sphaerotilaceae</taxon>
        <taxon>Sphaerotilus</taxon>
    </lineage>
</organism>
<evidence type="ECO:0000256" key="3">
    <source>
        <dbReference type="ARBA" id="ARBA00023284"/>
    </source>
</evidence>
<dbReference type="CDD" id="cd02966">
    <property type="entry name" value="TlpA_like_family"/>
    <property type="match status" value="1"/>
</dbReference>
<keyword evidence="5" id="KW-0413">Isomerase</keyword>
<dbReference type="PANTHER" id="PTHR42852">
    <property type="entry name" value="THIOL:DISULFIDE INTERCHANGE PROTEIN DSBE"/>
    <property type="match status" value="1"/>
</dbReference>
<accession>A0A4Q7LSP1</accession>
<dbReference type="PANTHER" id="PTHR42852:SF18">
    <property type="entry name" value="CHROMOSOME UNDETERMINED SCAFFOLD_47, WHOLE GENOME SHOTGUN SEQUENCE"/>
    <property type="match status" value="1"/>
</dbReference>
<dbReference type="EMBL" id="SGWV01000008">
    <property type="protein sequence ID" value="RZS56988.1"/>
    <property type="molecule type" value="Genomic_DNA"/>
</dbReference>
<dbReference type="InterPro" id="IPR006311">
    <property type="entry name" value="TAT_signal"/>
</dbReference>
<dbReference type="GO" id="GO:0030313">
    <property type="term" value="C:cell envelope"/>
    <property type="evidence" value="ECO:0007669"/>
    <property type="project" value="UniProtKB-SubCell"/>
</dbReference>
<keyword evidence="3" id="KW-0676">Redox-active center</keyword>
<comment type="caution">
    <text evidence="5">The sequence shown here is derived from an EMBL/GenBank/DDBJ whole genome shotgun (WGS) entry which is preliminary data.</text>
</comment>
<dbReference type="PROSITE" id="PS00194">
    <property type="entry name" value="THIOREDOXIN_1"/>
    <property type="match status" value="1"/>
</dbReference>
<evidence type="ECO:0000256" key="2">
    <source>
        <dbReference type="ARBA" id="ARBA00022748"/>
    </source>
</evidence>
<dbReference type="InterPro" id="IPR036249">
    <property type="entry name" value="Thioredoxin-like_sf"/>
</dbReference>
<evidence type="ECO:0000313" key="5">
    <source>
        <dbReference type="EMBL" id="RZS56988.1"/>
    </source>
</evidence>
<keyword evidence="6" id="KW-1185">Reference proteome</keyword>
<dbReference type="GO" id="GO:0017004">
    <property type="term" value="P:cytochrome complex assembly"/>
    <property type="evidence" value="ECO:0007669"/>
    <property type="project" value="UniProtKB-KW"/>
</dbReference>
<feature type="domain" description="Thioredoxin" evidence="4">
    <location>
        <begin position="55"/>
        <end position="197"/>
    </location>
</feature>
<dbReference type="InterPro" id="IPR013740">
    <property type="entry name" value="Redoxin"/>
</dbReference>
<dbReference type="Gene3D" id="3.40.30.10">
    <property type="entry name" value="Glutaredoxin"/>
    <property type="match status" value="1"/>
</dbReference>
<dbReference type="OrthoDB" id="9811352at2"/>
<dbReference type="PROSITE" id="PS51318">
    <property type="entry name" value="TAT"/>
    <property type="match status" value="1"/>
</dbReference>
<evidence type="ECO:0000256" key="1">
    <source>
        <dbReference type="ARBA" id="ARBA00004196"/>
    </source>
</evidence>
<dbReference type="InterPro" id="IPR013766">
    <property type="entry name" value="Thioredoxin_domain"/>
</dbReference>
<evidence type="ECO:0000259" key="4">
    <source>
        <dbReference type="PROSITE" id="PS51352"/>
    </source>
</evidence>
<reference evidence="5 6" key="1">
    <citation type="submission" date="2019-02" db="EMBL/GenBank/DDBJ databases">
        <title>Genomic Encyclopedia of Type Strains, Phase IV (KMG-IV): sequencing the most valuable type-strain genomes for metagenomic binning, comparative biology and taxonomic classification.</title>
        <authorList>
            <person name="Goeker M."/>
        </authorList>
    </citation>
    <scope>NUCLEOTIDE SEQUENCE [LARGE SCALE GENOMIC DNA]</scope>
    <source>
        <strain evidence="5 6">DSM 10617</strain>
    </source>
</reference>
<gene>
    <name evidence="5" type="ORF">EV685_1546</name>
</gene>
<keyword evidence="2" id="KW-0201">Cytochrome c-type biogenesis</keyword>
<dbReference type="GO" id="GO:0016853">
    <property type="term" value="F:isomerase activity"/>
    <property type="evidence" value="ECO:0007669"/>
    <property type="project" value="UniProtKB-KW"/>
</dbReference>
<dbReference type="PROSITE" id="PS51352">
    <property type="entry name" value="THIOREDOXIN_2"/>
    <property type="match status" value="1"/>
</dbReference>
<dbReference type="InterPro" id="IPR017937">
    <property type="entry name" value="Thioredoxin_CS"/>
</dbReference>
<evidence type="ECO:0000313" key="6">
    <source>
        <dbReference type="Proteomes" id="UP000293433"/>
    </source>
</evidence>